<dbReference type="GeneID" id="94830499"/>
<keyword evidence="9" id="KW-1185">Reference proteome</keyword>
<evidence type="ECO:0000256" key="2">
    <source>
        <dbReference type="ARBA" id="ARBA00008917"/>
    </source>
</evidence>
<dbReference type="Pfam" id="PF04511">
    <property type="entry name" value="DER1"/>
    <property type="match status" value="1"/>
</dbReference>
<feature type="transmembrane region" description="Helical" evidence="7">
    <location>
        <begin position="135"/>
        <end position="157"/>
    </location>
</feature>
<evidence type="ECO:0000256" key="7">
    <source>
        <dbReference type="RuleBase" id="RU363059"/>
    </source>
</evidence>
<dbReference type="OrthoDB" id="1716531at2759"/>
<keyword evidence="4 7" id="KW-0256">Endoplasmic reticulum</keyword>
<comment type="subcellular location">
    <subcellularLocation>
        <location evidence="1 7">Endoplasmic reticulum membrane</location>
        <topology evidence="1 7">Multi-pass membrane protein</topology>
    </subcellularLocation>
</comment>
<accession>A0A1J4JAG7</accession>
<feature type="transmembrane region" description="Helical" evidence="7">
    <location>
        <begin position="163"/>
        <end position="183"/>
    </location>
</feature>
<name>A0A1J4JAG7_9EUKA</name>
<dbReference type="InterPro" id="IPR007599">
    <property type="entry name" value="DER1"/>
</dbReference>
<keyword evidence="6 7" id="KW-0472">Membrane</keyword>
<dbReference type="AlphaFoldDB" id="A0A1J4JAG7"/>
<comment type="function">
    <text evidence="7">May be involved in the degradation of misfolded endoplasmic reticulum (ER) luminal proteins.</text>
</comment>
<dbReference type="PANTHER" id="PTHR11009">
    <property type="entry name" value="DER1-LIKE PROTEIN, DERLIN"/>
    <property type="match status" value="1"/>
</dbReference>
<reference evidence="8" key="1">
    <citation type="submission" date="2016-10" db="EMBL/GenBank/DDBJ databases">
        <authorList>
            <person name="Benchimol M."/>
            <person name="Almeida L.G."/>
            <person name="Vasconcelos A.T."/>
            <person name="Perreira-Neves A."/>
            <person name="Rosa I.A."/>
            <person name="Tasca T."/>
            <person name="Bogo M.R."/>
            <person name="de Souza W."/>
        </authorList>
    </citation>
    <scope>NUCLEOTIDE SEQUENCE [LARGE SCALE GENOMIC DNA]</scope>
    <source>
        <strain evidence="8">K</strain>
    </source>
</reference>
<comment type="similarity">
    <text evidence="2 7">Belongs to the derlin family.</text>
</comment>
<sequence>MMESLDKAPVTKCLLCICIVLSLLVSLGILYPFDLFFSMKMIRKYHQIWRILTSFFYFGDFSAGMVFQLISFVQYSSTVEKGLFSGQPIDYIIFLVFGMTMITTISEWFFTPLFFDIHLISYLTYYWSKHYGDQIVRLSIIPFPVKVQYLPIAVLVLRYNDNGMKVIVPSLLGYAISHIYFFVHDVINTKFHKNFFRAPECILKPNSMNKEV</sequence>
<feature type="transmembrane region" description="Helical" evidence="7">
    <location>
        <begin position="12"/>
        <end position="37"/>
    </location>
</feature>
<evidence type="ECO:0000256" key="4">
    <source>
        <dbReference type="ARBA" id="ARBA00022824"/>
    </source>
</evidence>
<proteinExistence type="inferred from homology"/>
<feature type="transmembrane region" description="Helical" evidence="7">
    <location>
        <begin position="49"/>
        <end position="71"/>
    </location>
</feature>
<evidence type="ECO:0000313" key="8">
    <source>
        <dbReference type="EMBL" id="OHS94635.1"/>
    </source>
</evidence>
<comment type="caution">
    <text evidence="8">The sequence shown here is derived from an EMBL/GenBank/DDBJ whole genome shotgun (WGS) entry which is preliminary data.</text>
</comment>
<dbReference type="Proteomes" id="UP000179807">
    <property type="component" value="Unassembled WGS sequence"/>
</dbReference>
<protein>
    <recommendedName>
        <fullName evidence="7">Derlin</fullName>
    </recommendedName>
</protein>
<dbReference type="RefSeq" id="XP_068347772.1">
    <property type="nucleotide sequence ID" value="XM_068495795.1"/>
</dbReference>
<evidence type="ECO:0000256" key="3">
    <source>
        <dbReference type="ARBA" id="ARBA00022692"/>
    </source>
</evidence>
<keyword evidence="3 7" id="KW-0812">Transmembrane</keyword>
<dbReference type="EMBL" id="MLAK01001304">
    <property type="protein sequence ID" value="OHS94635.1"/>
    <property type="molecule type" value="Genomic_DNA"/>
</dbReference>
<organism evidence="8 9">
    <name type="scientific">Tritrichomonas foetus</name>
    <dbReference type="NCBI Taxonomy" id="1144522"/>
    <lineage>
        <taxon>Eukaryota</taxon>
        <taxon>Metamonada</taxon>
        <taxon>Parabasalia</taxon>
        <taxon>Tritrichomonadida</taxon>
        <taxon>Tritrichomonadidae</taxon>
        <taxon>Tritrichomonas</taxon>
    </lineage>
</organism>
<feature type="transmembrane region" description="Helical" evidence="7">
    <location>
        <begin position="91"/>
        <end position="115"/>
    </location>
</feature>
<dbReference type="VEuPathDB" id="TrichDB:TRFO_11024"/>
<keyword evidence="5 7" id="KW-1133">Transmembrane helix</keyword>
<gene>
    <name evidence="8" type="primary">DER1</name>
    <name evidence="8" type="ORF">TRFO_11024</name>
</gene>
<dbReference type="SUPFAM" id="SSF144091">
    <property type="entry name" value="Rhomboid-like"/>
    <property type="match status" value="1"/>
</dbReference>
<evidence type="ECO:0000313" key="9">
    <source>
        <dbReference type="Proteomes" id="UP000179807"/>
    </source>
</evidence>
<evidence type="ECO:0000256" key="5">
    <source>
        <dbReference type="ARBA" id="ARBA00022989"/>
    </source>
</evidence>
<dbReference type="InterPro" id="IPR035952">
    <property type="entry name" value="Rhomboid-like_sf"/>
</dbReference>
<evidence type="ECO:0000256" key="6">
    <source>
        <dbReference type="ARBA" id="ARBA00023136"/>
    </source>
</evidence>
<evidence type="ECO:0000256" key="1">
    <source>
        <dbReference type="ARBA" id="ARBA00004477"/>
    </source>
</evidence>
<dbReference type="GO" id="GO:0006950">
    <property type="term" value="P:response to stress"/>
    <property type="evidence" value="ECO:0007669"/>
    <property type="project" value="UniProtKB-ARBA"/>
</dbReference>
<dbReference type="GO" id="GO:0005789">
    <property type="term" value="C:endoplasmic reticulum membrane"/>
    <property type="evidence" value="ECO:0007669"/>
    <property type="project" value="UniProtKB-SubCell"/>
</dbReference>